<feature type="non-terminal residue" evidence="1">
    <location>
        <position position="1"/>
    </location>
</feature>
<evidence type="ECO:0000313" key="1">
    <source>
        <dbReference type="EMBL" id="PIW74799.1"/>
    </source>
</evidence>
<sequence length="126" mass="13983">NKYFSIGGITADFTAGRSGYFLDFVKYLYEGSKYYHLMALDKKWLVEPVKMMSVDNQKILIVSGNSYVEERNNIGGPTINPGLNGGALINIPGTGEFKGVAVWNSDVNALPQSNFEEILTTFKFTQ</sequence>
<reference evidence="2" key="1">
    <citation type="submission" date="2017-09" db="EMBL/GenBank/DDBJ databases">
        <title>Depth-based differentiation of microbial function through sediment-hosted aquifers and enrichment of novel symbionts in the deep terrestrial subsurface.</title>
        <authorList>
            <person name="Probst A.J."/>
            <person name="Ladd B."/>
            <person name="Jarett J.K."/>
            <person name="Geller-Mcgrath D.E."/>
            <person name="Sieber C.M.K."/>
            <person name="Emerson J.B."/>
            <person name="Anantharaman K."/>
            <person name="Thomas B.C."/>
            <person name="Malmstrom R."/>
            <person name="Stieglmeier M."/>
            <person name="Klingl A."/>
            <person name="Woyke T."/>
            <person name="Ryan C.M."/>
            <person name="Banfield J.F."/>
        </authorList>
    </citation>
    <scope>NUCLEOTIDE SEQUENCE [LARGE SCALE GENOMIC DNA]</scope>
</reference>
<gene>
    <name evidence="1" type="ORF">CO003_00685</name>
</gene>
<dbReference type="EMBL" id="PFGW01000016">
    <property type="protein sequence ID" value="PIW74799.1"/>
    <property type="molecule type" value="Genomic_DNA"/>
</dbReference>
<protein>
    <submittedName>
        <fullName evidence="1">Uncharacterized protein</fullName>
    </submittedName>
</protein>
<organism evidence="1 2">
    <name type="scientific">Candidatus Portnoybacteria bacterium CG_4_8_14_3_um_filter_44_15</name>
    <dbReference type="NCBI Taxonomy" id="1974803"/>
    <lineage>
        <taxon>Bacteria</taxon>
        <taxon>Candidatus Portnoyibacteriota</taxon>
    </lineage>
</organism>
<dbReference type="Proteomes" id="UP000231673">
    <property type="component" value="Unassembled WGS sequence"/>
</dbReference>
<dbReference type="AlphaFoldDB" id="A0A2M7IE97"/>
<name>A0A2M7IE97_9BACT</name>
<accession>A0A2M7IE97</accession>
<proteinExistence type="predicted"/>
<comment type="caution">
    <text evidence="1">The sequence shown here is derived from an EMBL/GenBank/DDBJ whole genome shotgun (WGS) entry which is preliminary data.</text>
</comment>
<evidence type="ECO:0000313" key="2">
    <source>
        <dbReference type="Proteomes" id="UP000231673"/>
    </source>
</evidence>